<sequence>MKKLSTTLPKGRVVGTKFHGGFVGIPTDLSSDPSTCG</sequence>
<reference evidence="1 2" key="1">
    <citation type="submission" date="2013-01" db="EMBL/GenBank/DDBJ databases">
        <authorList>
            <person name="Harkins D.M."/>
            <person name="Durkin A.S."/>
            <person name="Brinkac L.M."/>
            <person name="Haft D.H."/>
            <person name="Selengut J.D."/>
            <person name="Sanka R."/>
            <person name="DePew J."/>
            <person name="Purushe J."/>
            <person name="Chanthongthip A."/>
            <person name="Lattana O."/>
            <person name="Phetsouvanh R."/>
            <person name="Newton P.N."/>
            <person name="Vinetz J.M."/>
            <person name="Sutton G.G."/>
            <person name="Nierman W.C."/>
            <person name="Fouts D.E."/>
        </authorList>
    </citation>
    <scope>NUCLEOTIDE SEQUENCE [LARGE SCALE GENOMIC DNA]</scope>
    <source>
        <strain evidence="1 2">UI 13098</strain>
    </source>
</reference>
<keyword evidence="2" id="KW-1185">Reference proteome</keyword>
<protein>
    <submittedName>
        <fullName evidence="1">Uncharacterized protein</fullName>
    </submittedName>
</protein>
<dbReference type="Proteomes" id="UP000012118">
    <property type="component" value="Unassembled WGS sequence"/>
</dbReference>
<proteinExistence type="predicted"/>
<dbReference type="AlphaFoldDB" id="M6Q8Q6"/>
<gene>
    <name evidence="1" type="ORF">LEP1GSC108_1767</name>
</gene>
<accession>M6Q8Q6</accession>
<evidence type="ECO:0000313" key="1">
    <source>
        <dbReference type="EMBL" id="EMN91709.1"/>
    </source>
</evidence>
<comment type="caution">
    <text evidence="1">The sequence shown here is derived from an EMBL/GenBank/DDBJ whole genome shotgun (WGS) entry which is preliminary data.</text>
</comment>
<evidence type="ECO:0000313" key="2">
    <source>
        <dbReference type="Proteomes" id="UP000012118"/>
    </source>
</evidence>
<organism evidence="1 2">
    <name type="scientific">Leptospira weilii str. UI 13098</name>
    <dbReference type="NCBI Taxonomy" id="1088542"/>
    <lineage>
        <taxon>Bacteria</taxon>
        <taxon>Pseudomonadati</taxon>
        <taxon>Spirochaetota</taxon>
        <taxon>Spirochaetia</taxon>
        <taxon>Leptospirales</taxon>
        <taxon>Leptospiraceae</taxon>
        <taxon>Leptospira</taxon>
    </lineage>
</organism>
<name>M6Q8Q6_9LEPT</name>
<dbReference type="EMBL" id="AHNU02000026">
    <property type="protein sequence ID" value="EMN91709.1"/>
    <property type="molecule type" value="Genomic_DNA"/>
</dbReference>